<organism evidence="1 2">
    <name type="scientific">Trichonephila clavata</name>
    <name type="common">Joro spider</name>
    <name type="synonym">Nephila clavata</name>
    <dbReference type="NCBI Taxonomy" id="2740835"/>
    <lineage>
        <taxon>Eukaryota</taxon>
        <taxon>Metazoa</taxon>
        <taxon>Ecdysozoa</taxon>
        <taxon>Arthropoda</taxon>
        <taxon>Chelicerata</taxon>
        <taxon>Arachnida</taxon>
        <taxon>Araneae</taxon>
        <taxon>Araneomorphae</taxon>
        <taxon>Entelegynae</taxon>
        <taxon>Araneoidea</taxon>
        <taxon>Nephilidae</taxon>
        <taxon>Trichonephila</taxon>
    </lineage>
</organism>
<gene>
    <name evidence="1" type="ORF">TNCT_432191</name>
</gene>
<evidence type="ECO:0000313" key="1">
    <source>
        <dbReference type="EMBL" id="GFQ72980.1"/>
    </source>
</evidence>
<name>A0A8X6KDP4_TRICU</name>
<dbReference type="AlphaFoldDB" id="A0A8X6KDP4"/>
<comment type="caution">
    <text evidence="1">The sequence shown here is derived from an EMBL/GenBank/DDBJ whole genome shotgun (WGS) entry which is preliminary data.</text>
</comment>
<accession>A0A8X6KDP4</accession>
<reference evidence="1" key="1">
    <citation type="submission" date="2020-07" db="EMBL/GenBank/DDBJ databases">
        <title>Multicomponent nature underlies the extraordinary mechanical properties of spider dragline silk.</title>
        <authorList>
            <person name="Kono N."/>
            <person name="Nakamura H."/>
            <person name="Mori M."/>
            <person name="Yoshida Y."/>
            <person name="Ohtoshi R."/>
            <person name="Malay A.D."/>
            <person name="Moran D.A.P."/>
            <person name="Tomita M."/>
            <person name="Numata K."/>
            <person name="Arakawa K."/>
        </authorList>
    </citation>
    <scope>NUCLEOTIDE SEQUENCE</scope>
</reference>
<proteinExistence type="predicted"/>
<protein>
    <submittedName>
        <fullName evidence="1">Uncharacterized protein</fullName>
    </submittedName>
</protein>
<evidence type="ECO:0000313" key="2">
    <source>
        <dbReference type="Proteomes" id="UP000887116"/>
    </source>
</evidence>
<dbReference type="EMBL" id="BMAO01021232">
    <property type="protein sequence ID" value="GFQ72980.1"/>
    <property type="molecule type" value="Genomic_DNA"/>
</dbReference>
<dbReference type="Proteomes" id="UP000887116">
    <property type="component" value="Unassembled WGS sequence"/>
</dbReference>
<sequence length="88" mass="10184">MCHSCDGSRGDKLPDSGKEYEEFDWPRTLFMDFVPGEKMESSVNRSQLFHFPLGHPFLIIAMKCLIKIGSAQSVMPRRFSDIVTYLYF</sequence>
<keyword evidence="2" id="KW-1185">Reference proteome</keyword>